<evidence type="ECO:0000256" key="1">
    <source>
        <dbReference type="SAM" id="MobiDB-lite"/>
    </source>
</evidence>
<comment type="caution">
    <text evidence="2">The sequence shown here is derived from an EMBL/GenBank/DDBJ whole genome shotgun (WGS) entry which is preliminary data.</text>
</comment>
<accession>A0ABW5MCE5</accession>
<keyword evidence="3" id="KW-1185">Reference proteome</keyword>
<protein>
    <recommendedName>
        <fullName evidence="4">Low-complexity protein</fullName>
    </recommendedName>
</protein>
<dbReference type="RefSeq" id="WP_379073521.1">
    <property type="nucleotide sequence ID" value="NZ_JBHULL010000001.1"/>
</dbReference>
<evidence type="ECO:0000313" key="2">
    <source>
        <dbReference type="EMBL" id="MFD2580859.1"/>
    </source>
</evidence>
<organism evidence="2 3">
    <name type="scientific">Pedobacter vanadiisoli</name>
    <dbReference type="NCBI Taxonomy" id="1761975"/>
    <lineage>
        <taxon>Bacteria</taxon>
        <taxon>Pseudomonadati</taxon>
        <taxon>Bacteroidota</taxon>
        <taxon>Sphingobacteriia</taxon>
        <taxon>Sphingobacteriales</taxon>
        <taxon>Sphingobacteriaceae</taxon>
        <taxon>Pedobacter</taxon>
    </lineage>
</organism>
<evidence type="ECO:0008006" key="4">
    <source>
        <dbReference type="Google" id="ProtNLM"/>
    </source>
</evidence>
<name>A0ABW5MCE5_9SPHI</name>
<reference evidence="3" key="1">
    <citation type="journal article" date="2019" name="Int. J. Syst. Evol. Microbiol.">
        <title>The Global Catalogue of Microorganisms (GCM) 10K type strain sequencing project: providing services to taxonomists for standard genome sequencing and annotation.</title>
        <authorList>
            <consortium name="The Broad Institute Genomics Platform"/>
            <consortium name="The Broad Institute Genome Sequencing Center for Infectious Disease"/>
            <person name="Wu L."/>
            <person name="Ma J."/>
        </authorList>
    </citation>
    <scope>NUCLEOTIDE SEQUENCE [LARGE SCALE GENOMIC DNA]</scope>
    <source>
        <strain evidence="3">KCTC 42866</strain>
    </source>
</reference>
<feature type="region of interest" description="Disordered" evidence="1">
    <location>
        <begin position="55"/>
        <end position="83"/>
    </location>
</feature>
<sequence length="83" mass="8742">MKKRLFAAIGATGVATMLIFTLTFSSDTSNASQLSKNNLAAFKNVAEFGKCTGPKPQGGNCESSNDHKCSDNDNCSSSTEETN</sequence>
<proteinExistence type="predicted"/>
<gene>
    <name evidence="2" type="ORF">ACFSR6_00045</name>
</gene>
<feature type="compositionally biased region" description="Polar residues" evidence="1">
    <location>
        <begin position="72"/>
        <end position="83"/>
    </location>
</feature>
<dbReference type="Proteomes" id="UP001597461">
    <property type="component" value="Unassembled WGS sequence"/>
</dbReference>
<evidence type="ECO:0000313" key="3">
    <source>
        <dbReference type="Proteomes" id="UP001597461"/>
    </source>
</evidence>
<dbReference type="EMBL" id="JBHULL010000001">
    <property type="protein sequence ID" value="MFD2580859.1"/>
    <property type="molecule type" value="Genomic_DNA"/>
</dbReference>